<dbReference type="Pfam" id="PF13621">
    <property type="entry name" value="Cupin_8"/>
    <property type="match status" value="1"/>
</dbReference>
<keyword evidence="3" id="KW-1185">Reference proteome</keyword>
<gene>
    <name evidence="2" type="ORF">H8M03_06405</name>
</gene>
<evidence type="ECO:0000313" key="3">
    <source>
        <dbReference type="Proteomes" id="UP000515861"/>
    </source>
</evidence>
<dbReference type="AlphaFoldDB" id="A0A7G9KZA8"/>
<sequence>MAEAAAIFDRLPPVAEEGVVATDLAQRIEQADRPFVMRGIAADWPLVRAGLDSGQVARDYLVARARDRKFPVNIGQPGAGERLFYNAEMGMNFQMANGPLDAILGGISANEDKPDAPLIYLGSIDMGDYFEGLREANTLPLGERKAIESIWIGTRTRIAAHNDMPNNVAVCAVGRRRFTIFPPDQFANLYPGPIDNTPAGRPVSMVDLHAPDFEKFPRFRDALETAQVAMLEPGDAVFIPSMWWHHVEGLSPFNILVNFWFSDAPSYLGKPEDALNHAILAIRDLPPSQKEVLKAMFDFYVFGDTDGSAAHIPEGARGIHGTLTPENAGRIRAHLLRALSQ</sequence>
<dbReference type="Proteomes" id="UP000515861">
    <property type="component" value="Chromosome"/>
</dbReference>
<dbReference type="KEGG" id="ssau:H8M03_06405"/>
<dbReference type="SMART" id="SM00558">
    <property type="entry name" value="JmjC"/>
    <property type="match status" value="1"/>
</dbReference>
<dbReference type="EMBL" id="CP060697">
    <property type="protein sequence ID" value="QNM81707.1"/>
    <property type="molecule type" value="Genomic_DNA"/>
</dbReference>
<dbReference type="PANTHER" id="PTHR12461:SF105">
    <property type="entry name" value="HYPOXIA-INDUCIBLE FACTOR 1-ALPHA INHIBITOR"/>
    <property type="match status" value="1"/>
</dbReference>
<evidence type="ECO:0000313" key="2">
    <source>
        <dbReference type="EMBL" id="QNM81707.1"/>
    </source>
</evidence>
<proteinExistence type="predicted"/>
<protein>
    <submittedName>
        <fullName evidence="2">Cupin-like domain-containing protein</fullName>
    </submittedName>
</protein>
<evidence type="ECO:0000259" key="1">
    <source>
        <dbReference type="PROSITE" id="PS51184"/>
    </source>
</evidence>
<reference evidence="2 3" key="1">
    <citation type="submission" date="2020-08" db="EMBL/GenBank/DDBJ databases">
        <title>Sphingomonas sp. sand1-3 16S ribosomal RNA gene Genome sequencing and assembly.</title>
        <authorList>
            <person name="Kang M."/>
        </authorList>
    </citation>
    <scope>NUCLEOTIDE SEQUENCE [LARGE SCALE GENOMIC DNA]</scope>
    <source>
        <strain evidence="3">sand1-3</strain>
    </source>
</reference>
<dbReference type="RefSeq" id="WP_187478663.1">
    <property type="nucleotide sequence ID" value="NZ_CP060697.1"/>
</dbReference>
<dbReference type="PANTHER" id="PTHR12461">
    <property type="entry name" value="HYPOXIA-INDUCIBLE FACTOR 1 ALPHA INHIBITOR-RELATED"/>
    <property type="match status" value="1"/>
</dbReference>
<organism evidence="2 3">
    <name type="scientific">Sphingomonas sabuli</name>
    <dbReference type="NCBI Taxonomy" id="2764186"/>
    <lineage>
        <taxon>Bacteria</taxon>
        <taxon>Pseudomonadati</taxon>
        <taxon>Pseudomonadota</taxon>
        <taxon>Alphaproteobacteria</taxon>
        <taxon>Sphingomonadales</taxon>
        <taxon>Sphingomonadaceae</taxon>
        <taxon>Sphingomonas</taxon>
    </lineage>
</organism>
<dbReference type="PROSITE" id="PS51184">
    <property type="entry name" value="JMJC"/>
    <property type="match status" value="1"/>
</dbReference>
<dbReference type="Gene3D" id="2.60.120.650">
    <property type="entry name" value="Cupin"/>
    <property type="match status" value="1"/>
</dbReference>
<dbReference type="SUPFAM" id="SSF51197">
    <property type="entry name" value="Clavaminate synthase-like"/>
    <property type="match status" value="1"/>
</dbReference>
<dbReference type="InterPro" id="IPR041667">
    <property type="entry name" value="Cupin_8"/>
</dbReference>
<dbReference type="InterPro" id="IPR003347">
    <property type="entry name" value="JmjC_dom"/>
</dbReference>
<accession>A0A7G9KZA8</accession>
<name>A0A7G9KZA8_9SPHN</name>
<feature type="domain" description="JmjC" evidence="1">
    <location>
        <begin position="128"/>
        <end position="276"/>
    </location>
</feature>